<accession>A0A448WG99</accession>
<evidence type="ECO:0000259" key="1">
    <source>
        <dbReference type="Pfam" id="PF08385"/>
    </source>
</evidence>
<dbReference type="OrthoDB" id="286107at2759"/>
<sequence>MQQDWGQLNKDPSKAFIVDEYLDVMDRFLNSLVSAKQNMSGRIELSPGPEADLVAMHIASPNEMQNSAFKTTSNFMFCLQHFEVNSTETMTRLENLLLQWAHKIEQVLSEAEQIRREADDIGPSAELSYWRARMTRFNK</sequence>
<dbReference type="Pfam" id="PF08385">
    <property type="entry name" value="DHC_N1"/>
    <property type="match status" value="1"/>
</dbReference>
<proteinExistence type="predicted"/>
<feature type="domain" description="Dynein heavy chain tail" evidence="1">
    <location>
        <begin position="91"/>
        <end position="138"/>
    </location>
</feature>
<dbReference type="AlphaFoldDB" id="A0A448WG99"/>
<keyword evidence="3" id="KW-1185">Reference proteome</keyword>
<organism evidence="2 3">
    <name type="scientific">Protopolystoma xenopodis</name>
    <dbReference type="NCBI Taxonomy" id="117903"/>
    <lineage>
        <taxon>Eukaryota</taxon>
        <taxon>Metazoa</taxon>
        <taxon>Spiralia</taxon>
        <taxon>Lophotrochozoa</taxon>
        <taxon>Platyhelminthes</taxon>
        <taxon>Monogenea</taxon>
        <taxon>Polyopisthocotylea</taxon>
        <taxon>Polystomatidea</taxon>
        <taxon>Polystomatidae</taxon>
        <taxon>Protopolystoma</taxon>
    </lineage>
</organism>
<protein>
    <recommendedName>
        <fullName evidence="1">Dynein heavy chain tail domain-containing protein</fullName>
    </recommendedName>
</protein>
<dbReference type="InterPro" id="IPR013594">
    <property type="entry name" value="Dynein_heavy_tail"/>
</dbReference>
<gene>
    <name evidence="2" type="ORF">PXEA_LOCUS4484</name>
</gene>
<dbReference type="Proteomes" id="UP000784294">
    <property type="component" value="Unassembled WGS sequence"/>
</dbReference>
<evidence type="ECO:0000313" key="2">
    <source>
        <dbReference type="EMBL" id="VEL11044.1"/>
    </source>
</evidence>
<reference evidence="2" key="1">
    <citation type="submission" date="2018-11" db="EMBL/GenBank/DDBJ databases">
        <authorList>
            <consortium name="Pathogen Informatics"/>
        </authorList>
    </citation>
    <scope>NUCLEOTIDE SEQUENCE</scope>
</reference>
<name>A0A448WG99_9PLAT</name>
<evidence type="ECO:0000313" key="3">
    <source>
        <dbReference type="Proteomes" id="UP000784294"/>
    </source>
</evidence>
<dbReference type="EMBL" id="CAAALY010010680">
    <property type="protein sequence ID" value="VEL11044.1"/>
    <property type="molecule type" value="Genomic_DNA"/>
</dbReference>
<comment type="caution">
    <text evidence="2">The sequence shown here is derived from an EMBL/GenBank/DDBJ whole genome shotgun (WGS) entry which is preliminary data.</text>
</comment>